<evidence type="ECO:0000256" key="11">
    <source>
        <dbReference type="ARBA" id="ARBA00035703"/>
    </source>
</evidence>
<keyword evidence="3" id="KW-0997">Cell inner membrane</keyword>
<evidence type="ECO:0000256" key="3">
    <source>
        <dbReference type="ARBA" id="ARBA00022519"/>
    </source>
</evidence>
<keyword evidence="5" id="KW-0812">Transmembrane</keyword>
<keyword evidence="7" id="KW-1133">Transmembrane helix</keyword>
<name>A0ABP8Q8K3_9GAMM</name>
<evidence type="ECO:0000256" key="12">
    <source>
        <dbReference type="ARBA" id="ARBA00035727"/>
    </source>
</evidence>
<evidence type="ECO:0000256" key="6">
    <source>
        <dbReference type="ARBA" id="ARBA00022960"/>
    </source>
</evidence>
<proteinExistence type="inferred from homology"/>
<protein>
    <recommendedName>
        <fullName evidence="11">Z-ring associated protein G</fullName>
    </recommendedName>
    <alternativeName>
        <fullName evidence="12">Cell division protein ZapG</fullName>
    </alternativeName>
</protein>
<dbReference type="EMBL" id="BAABFC010000012">
    <property type="protein sequence ID" value="GAA4498521.1"/>
    <property type="molecule type" value="Genomic_DNA"/>
</dbReference>
<evidence type="ECO:0000256" key="8">
    <source>
        <dbReference type="ARBA" id="ARBA00023136"/>
    </source>
</evidence>
<keyword evidence="6" id="KW-0133">Cell shape</keyword>
<evidence type="ECO:0000256" key="10">
    <source>
        <dbReference type="ARBA" id="ARBA00035657"/>
    </source>
</evidence>
<sequence length="128" mass="14295">MNEFTLILSVLVALVVGFIIGRFTSRAGDAAKLQSAYNKSRKELEQVKRDLGDHFTGSAALLEQLDEQYQRLYQYMAEQNQKLCGENGSFKHEQIDTTGAVDEYGTDVQPLDYSGEPSGLLRDQQKTG</sequence>
<keyword evidence="8" id="KW-0472">Membrane</keyword>
<evidence type="ECO:0000256" key="13">
    <source>
        <dbReference type="SAM" id="Coils"/>
    </source>
</evidence>
<evidence type="ECO:0000256" key="14">
    <source>
        <dbReference type="SAM" id="MobiDB-lite"/>
    </source>
</evidence>
<comment type="caution">
    <text evidence="15">The sequence shown here is derived from an EMBL/GenBank/DDBJ whole genome shotgun (WGS) entry which is preliminary data.</text>
</comment>
<evidence type="ECO:0000313" key="16">
    <source>
        <dbReference type="Proteomes" id="UP001501321"/>
    </source>
</evidence>
<dbReference type="Proteomes" id="UP001501321">
    <property type="component" value="Unassembled WGS sequence"/>
</dbReference>
<feature type="region of interest" description="Disordered" evidence="14">
    <location>
        <begin position="106"/>
        <end position="128"/>
    </location>
</feature>
<dbReference type="PANTHER" id="PTHR39579:SF1">
    <property type="entry name" value="INNER MEMBRANE PROTEIN YHCB"/>
    <property type="match status" value="1"/>
</dbReference>
<keyword evidence="16" id="KW-1185">Reference proteome</keyword>
<gene>
    <name evidence="15" type="ORF">GCM10023095_17080</name>
</gene>
<evidence type="ECO:0000256" key="1">
    <source>
        <dbReference type="ARBA" id="ARBA00004377"/>
    </source>
</evidence>
<evidence type="ECO:0000256" key="2">
    <source>
        <dbReference type="ARBA" id="ARBA00022475"/>
    </source>
</evidence>
<evidence type="ECO:0000256" key="5">
    <source>
        <dbReference type="ARBA" id="ARBA00022692"/>
    </source>
</evidence>
<keyword evidence="2" id="KW-1003">Cell membrane</keyword>
<evidence type="ECO:0000313" key="15">
    <source>
        <dbReference type="EMBL" id="GAA4498521.1"/>
    </source>
</evidence>
<keyword evidence="13" id="KW-0175">Coiled coil</keyword>
<dbReference type="InterPro" id="IPR009386">
    <property type="entry name" value="ZapG-like"/>
</dbReference>
<dbReference type="Pfam" id="PF06295">
    <property type="entry name" value="ZapG-like"/>
    <property type="match status" value="1"/>
</dbReference>
<reference evidence="16" key="1">
    <citation type="journal article" date="2019" name="Int. J. Syst. Evol. Microbiol.">
        <title>The Global Catalogue of Microorganisms (GCM) 10K type strain sequencing project: providing services to taxonomists for standard genome sequencing and annotation.</title>
        <authorList>
            <consortium name="The Broad Institute Genomics Platform"/>
            <consortium name="The Broad Institute Genome Sequencing Center for Infectious Disease"/>
            <person name="Wu L."/>
            <person name="Ma J."/>
        </authorList>
    </citation>
    <scope>NUCLEOTIDE SEQUENCE [LARGE SCALE GENOMIC DNA]</scope>
    <source>
        <strain evidence="16">JCM 32226</strain>
    </source>
</reference>
<dbReference type="RefSeq" id="WP_345012048.1">
    <property type="nucleotide sequence ID" value="NZ_BAABFC010000012.1"/>
</dbReference>
<dbReference type="PANTHER" id="PTHR39579">
    <property type="entry name" value="INNER MEMBRANE PROTEIN YHCB"/>
    <property type="match status" value="1"/>
</dbReference>
<evidence type="ECO:0000256" key="7">
    <source>
        <dbReference type="ARBA" id="ARBA00022989"/>
    </source>
</evidence>
<evidence type="ECO:0000256" key="4">
    <source>
        <dbReference type="ARBA" id="ARBA00022618"/>
    </source>
</evidence>
<comment type="subcellular location">
    <subcellularLocation>
        <location evidence="1">Cell inner membrane</location>
        <topology evidence="1">Single-pass membrane protein</topology>
    </subcellularLocation>
</comment>
<keyword evidence="9" id="KW-0131">Cell cycle</keyword>
<feature type="coiled-coil region" evidence="13">
    <location>
        <begin position="30"/>
        <end position="82"/>
    </location>
</feature>
<keyword evidence="4" id="KW-0132">Cell division</keyword>
<evidence type="ECO:0000256" key="9">
    <source>
        <dbReference type="ARBA" id="ARBA00023306"/>
    </source>
</evidence>
<comment type="similarity">
    <text evidence="10">Belongs to the ZapG family.</text>
</comment>
<organism evidence="15 16">
    <name type="scientific">Pseudaeromonas paramecii</name>
    <dbReference type="NCBI Taxonomy" id="2138166"/>
    <lineage>
        <taxon>Bacteria</taxon>
        <taxon>Pseudomonadati</taxon>
        <taxon>Pseudomonadota</taxon>
        <taxon>Gammaproteobacteria</taxon>
        <taxon>Aeromonadales</taxon>
        <taxon>Aeromonadaceae</taxon>
        <taxon>Pseudaeromonas</taxon>
    </lineage>
</organism>
<accession>A0ABP8Q8K3</accession>